<dbReference type="PANTHER" id="PTHR32071:SF74">
    <property type="entry name" value="TRANSCRIPTIONAL ACTIVATOR ROCR"/>
    <property type="match status" value="1"/>
</dbReference>
<dbReference type="InterPro" id="IPR000014">
    <property type="entry name" value="PAS"/>
</dbReference>
<dbReference type="InterPro" id="IPR025944">
    <property type="entry name" value="Sigma_54_int_dom_CS"/>
</dbReference>
<dbReference type="InterPro" id="IPR025662">
    <property type="entry name" value="Sigma_54_int_dom_ATP-bd_1"/>
</dbReference>
<dbReference type="InterPro" id="IPR002197">
    <property type="entry name" value="HTH_Fis"/>
</dbReference>
<dbReference type="RefSeq" id="WP_378938527.1">
    <property type="nucleotide sequence ID" value="NZ_JBHLVO010000033.1"/>
</dbReference>
<name>A0ABV6GKV6_9BACI</name>
<dbReference type="SUPFAM" id="SSF52540">
    <property type="entry name" value="P-loop containing nucleoside triphosphate hydrolases"/>
    <property type="match status" value="1"/>
</dbReference>
<dbReference type="PANTHER" id="PTHR32071">
    <property type="entry name" value="TRANSCRIPTIONAL REGULATORY PROTEIN"/>
    <property type="match status" value="1"/>
</dbReference>
<keyword evidence="3" id="KW-0805">Transcription regulation</keyword>
<keyword evidence="1" id="KW-0547">Nucleotide-binding</keyword>
<dbReference type="Gene3D" id="1.10.10.60">
    <property type="entry name" value="Homeodomain-like"/>
    <property type="match status" value="1"/>
</dbReference>
<evidence type="ECO:0000313" key="8">
    <source>
        <dbReference type="EMBL" id="MFC0274323.1"/>
    </source>
</evidence>
<dbReference type="PROSITE" id="PS50045">
    <property type="entry name" value="SIGMA54_INTERACT_4"/>
    <property type="match status" value="1"/>
</dbReference>
<evidence type="ECO:0000256" key="2">
    <source>
        <dbReference type="ARBA" id="ARBA00022840"/>
    </source>
</evidence>
<dbReference type="InterPro" id="IPR027417">
    <property type="entry name" value="P-loop_NTPase"/>
</dbReference>
<dbReference type="NCBIfam" id="TIGR00229">
    <property type="entry name" value="sensory_box"/>
    <property type="match status" value="1"/>
</dbReference>
<dbReference type="PROSITE" id="PS50112">
    <property type="entry name" value="PAS"/>
    <property type="match status" value="1"/>
</dbReference>
<dbReference type="InterPro" id="IPR003593">
    <property type="entry name" value="AAA+_ATPase"/>
</dbReference>
<evidence type="ECO:0000256" key="3">
    <source>
        <dbReference type="ARBA" id="ARBA00023015"/>
    </source>
</evidence>
<evidence type="ECO:0000256" key="4">
    <source>
        <dbReference type="ARBA" id="ARBA00023125"/>
    </source>
</evidence>
<dbReference type="InterPro" id="IPR009057">
    <property type="entry name" value="Homeodomain-like_sf"/>
</dbReference>
<proteinExistence type="predicted"/>
<dbReference type="Proteomes" id="UP001589854">
    <property type="component" value="Unassembled WGS sequence"/>
</dbReference>
<dbReference type="InterPro" id="IPR035965">
    <property type="entry name" value="PAS-like_dom_sf"/>
</dbReference>
<dbReference type="SUPFAM" id="SSF46689">
    <property type="entry name" value="Homeodomain-like"/>
    <property type="match status" value="1"/>
</dbReference>
<keyword evidence="2" id="KW-0067">ATP-binding</keyword>
<keyword evidence="4" id="KW-0238">DNA-binding</keyword>
<accession>A0ABV6GKV6</accession>
<dbReference type="CDD" id="cd00009">
    <property type="entry name" value="AAA"/>
    <property type="match status" value="1"/>
</dbReference>
<feature type="domain" description="PAS" evidence="7">
    <location>
        <begin position="7"/>
        <end position="55"/>
    </location>
</feature>
<dbReference type="PROSITE" id="PS00676">
    <property type="entry name" value="SIGMA54_INTERACT_2"/>
    <property type="match status" value="1"/>
</dbReference>
<dbReference type="Gene3D" id="3.40.50.300">
    <property type="entry name" value="P-loop containing nucleotide triphosphate hydrolases"/>
    <property type="match status" value="1"/>
</dbReference>
<dbReference type="InterPro" id="IPR002078">
    <property type="entry name" value="Sigma_54_int"/>
</dbReference>
<dbReference type="InterPro" id="IPR025943">
    <property type="entry name" value="Sigma_54_int_dom_ATP-bd_2"/>
</dbReference>
<dbReference type="Pfam" id="PF02954">
    <property type="entry name" value="HTH_8"/>
    <property type="match status" value="1"/>
</dbReference>
<comment type="caution">
    <text evidence="8">The sequence shown here is derived from an EMBL/GenBank/DDBJ whole genome shotgun (WGS) entry which is preliminary data.</text>
</comment>
<dbReference type="PROSITE" id="PS00675">
    <property type="entry name" value="SIGMA54_INTERACT_1"/>
    <property type="match status" value="1"/>
</dbReference>
<keyword evidence="9" id="KW-1185">Reference proteome</keyword>
<dbReference type="PRINTS" id="PR01590">
    <property type="entry name" value="HTHFIS"/>
</dbReference>
<dbReference type="Pfam" id="PF00158">
    <property type="entry name" value="Sigma54_activat"/>
    <property type="match status" value="1"/>
</dbReference>
<dbReference type="PROSITE" id="PS00688">
    <property type="entry name" value="SIGMA54_INTERACT_3"/>
    <property type="match status" value="1"/>
</dbReference>
<dbReference type="SUPFAM" id="SSF55785">
    <property type="entry name" value="PYP-like sensor domain (PAS domain)"/>
    <property type="match status" value="1"/>
</dbReference>
<dbReference type="Gene3D" id="3.30.450.20">
    <property type="entry name" value="PAS domain"/>
    <property type="match status" value="1"/>
</dbReference>
<dbReference type="Pfam" id="PF25601">
    <property type="entry name" value="AAA_lid_14"/>
    <property type="match status" value="1"/>
</dbReference>
<dbReference type="SMART" id="SM00382">
    <property type="entry name" value="AAA"/>
    <property type="match status" value="1"/>
</dbReference>
<sequence>MQSFTNKEELFKSILNSVDEGIHAVDQDGITIFYNKVAANHDGLAINEVVGQHLLTIFPSLTEETSTLLKVIKTKRPIFDLPQRYMNIRGEIIETVNSTVPIMINETFIGAVEIAKDYSTIKKLSEKLLDLQRRISKGKSPSSSQSKTLYRFKDIISADPQLIQMKSLAKKVSGSHANVLIFGETGTGKELFVQAIHQESPRSHAPFIAQNCAALPENLLESLLFGTAKGSFTGAIDRAGLFELANGGTLFLDELQATPLLLQAKLLRVIEDGWIRRVGSEKQIQVDVRILAAMNEEPVKCVEKKQLREDLFFRLNVFLFNIPPLNKRTGDVSLLTDHFISYYNNKLNKKIKGLSDNALHVLKNHLWPGNVRELKHVIEYAVTIEEGDTIELTSLPVHFQAHIHQSNHEFSPLKETLQNFEKDYIEKALHTCNGNVVRTATLLKIPRQTLQYKIKKLNL</sequence>
<organism evidence="8 9">
    <name type="scientific">Metabacillus herbersteinensis</name>
    <dbReference type="NCBI Taxonomy" id="283816"/>
    <lineage>
        <taxon>Bacteria</taxon>
        <taxon>Bacillati</taxon>
        <taxon>Bacillota</taxon>
        <taxon>Bacilli</taxon>
        <taxon>Bacillales</taxon>
        <taxon>Bacillaceae</taxon>
        <taxon>Metabacillus</taxon>
    </lineage>
</organism>
<evidence type="ECO:0000259" key="6">
    <source>
        <dbReference type="PROSITE" id="PS50045"/>
    </source>
</evidence>
<protein>
    <submittedName>
        <fullName evidence="8">Sigma-54 interaction domain-containing protein</fullName>
    </submittedName>
</protein>
<reference evidence="8 9" key="1">
    <citation type="submission" date="2024-09" db="EMBL/GenBank/DDBJ databases">
        <authorList>
            <person name="Sun Q."/>
            <person name="Mori K."/>
        </authorList>
    </citation>
    <scope>NUCLEOTIDE SEQUENCE [LARGE SCALE GENOMIC DNA]</scope>
    <source>
        <strain evidence="8 9">CCM 7228</strain>
    </source>
</reference>
<evidence type="ECO:0000256" key="1">
    <source>
        <dbReference type="ARBA" id="ARBA00022741"/>
    </source>
</evidence>
<dbReference type="EMBL" id="JBHLVO010000033">
    <property type="protein sequence ID" value="MFC0274323.1"/>
    <property type="molecule type" value="Genomic_DNA"/>
</dbReference>
<evidence type="ECO:0000313" key="9">
    <source>
        <dbReference type="Proteomes" id="UP001589854"/>
    </source>
</evidence>
<dbReference type="Gene3D" id="1.10.8.60">
    <property type="match status" value="1"/>
</dbReference>
<dbReference type="InterPro" id="IPR058031">
    <property type="entry name" value="AAA_lid_NorR"/>
</dbReference>
<gene>
    <name evidence="8" type="ORF">ACFFIX_23530</name>
</gene>
<evidence type="ECO:0000259" key="7">
    <source>
        <dbReference type="PROSITE" id="PS50112"/>
    </source>
</evidence>
<keyword evidence="5" id="KW-0804">Transcription</keyword>
<feature type="domain" description="Sigma-54 factor interaction" evidence="6">
    <location>
        <begin position="155"/>
        <end position="383"/>
    </location>
</feature>
<evidence type="ECO:0000256" key="5">
    <source>
        <dbReference type="ARBA" id="ARBA00023163"/>
    </source>
</evidence>